<evidence type="ECO:0000313" key="3">
    <source>
        <dbReference type="Proteomes" id="UP001595882"/>
    </source>
</evidence>
<accession>A0ABV8WVM3</accession>
<dbReference type="Proteomes" id="UP001595882">
    <property type="component" value="Unassembled WGS sequence"/>
</dbReference>
<keyword evidence="1" id="KW-0472">Membrane</keyword>
<dbReference type="EMBL" id="JBHSDT010000004">
    <property type="protein sequence ID" value="MFC4403322.1"/>
    <property type="molecule type" value="Genomic_DNA"/>
</dbReference>
<protein>
    <recommendedName>
        <fullName evidence="4">Phage tail tape measure protein</fullName>
    </recommendedName>
</protein>
<proteinExistence type="predicted"/>
<name>A0ABV8WVM3_9BACI</name>
<evidence type="ECO:0008006" key="4">
    <source>
        <dbReference type="Google" id="ProtNLM"/>
    </source>
</evidence>
<keyword evidence="1" id="KW-0812">Transmembrane</keyword>
<feature type="transmembrane region" description="Helical" evidence="1">
    <location>
        <begin position="384"/>
        <end position="407"/>
    </location>
</feature>
<feature type="transmembrane region" description="Helical" evidence="1">
    <location>
        <begin position="335"/>
        <end position="363"/>
    </location>
</feature>
<keyword evidence="1" id="KW-1133">Transmembrane helix</keyword>
<keyword evidence="3" id="KW-1185">Reference proteome</keyword>
<evidence type="ECO:0000313" key="2">
    <source>
        <dbReference type="EMBL" id="MFC4403322.1"/>
    </source>
</evidence>
<organism evidence="2 3">
    <name type="scientific">Gracilibacillus xinjiangensis</name>
    <dbReference type="NCBI Taxonomy" id="1193282"/>
    <lineage>
        <taxon>Bacteria</taxon>
        <taxon>Bacillati</taxon>
        <taxon>Bacillota</taxon>
        <taxon>Bacilli</taxon>
        <taxon>Bacillales</taxon>
        <taxon>Bacillaceae</taxon>
        <taxon>Gracilibacillus</taxon>
    </lineage>
</organism>
<dbReference type="RefSeq" id="WP_390251745.1">
    <property type="nucleotide sequence ID" value="NZ_JBHSDT010000004.1"/>
</dbReference>
<sequence>MAKKSNFEIAFELGAKMDPSMKKTFSDAQKRIGNFAGSVGKAVKTGAKVAAGMGAAFVGIGSAAFAMTKKVTASFDAISKGAQRVGVSSDFYQEMDFWASQNGLSHENMEKAIGRLNQRVGMAADGNKKYADALTDLGVNMDDVKNGTVSTEEVMAQSIQSLSEMTNGNKQAALASDLFGTKLGRELLPSLQEGALSIEDAKKKAEELGIVIGEDSLNAGVKFQDTWDQMKRSMTTAGQQIIAKLIPKFQKMLDWVIENMPAIQNKISNALSMAGDIAEKAGDLLASGLEKAQPIIDWIGNTGIPMARDAIQTIVEKAKEFYQFISKNWSTIKPLLIGLGTALVIVKGSMIALSVVQVVTGFLKGFKAATIAGRLAMLGLNGAMLANPAFWIIAAFMAVIAIGIAVWKNWDTVKTYLLIAWEAIKAAVSTVGTAISNAFTSAYNWVIGLFTGIGEWFTGIFTSVQNTATTAGTWISDNFTAAYNAITGLFSGLGDWFTGIWSGVTGVFTGGINSIIGLANSAIDKLNGISVDIPDWVPNVGGSTFGLSIPNIPYLASGGITTGPTLAMIGEGAEQEAVLPLSKLQALLDSPGSTDSNNNLTLQYNPQVIVQGNADKEDVQRALNEDRKKFEKWIEEYLYKKRRVSL</sequence>
<comment type="caution">
    <text evidence="2">The sequence shown here is derived from an EMBL/GenBank/DDBJ whole genome shotgun (WGS) entry which is preliminary data.</text>
</comment>
<gene>
    <name evidence="2" type="ORF">ACFOY7_09550</name>
</gene>
<reference evidence="3" key="1">
    <citation type="journal article" date="2019" name="Int. J. Syst. Evol. Microbiol.">
        <title>The Global Catalogue of Microorganisms (GCM) 10K type strain sequencing project: providing services to taxonomists for standard genome sequencing and annotation.</title>
        <authorList>
            <consortium name="The Broad Institute Genomics Platform"/>
            <consortium name="The Broad Institute Genome Sequencing Center for Infectious Disease"/>
            <person name="Wu L."/>
            <person name="Ma J."/>
        </authorList>
    </citation>
    <scope>NUCLEOTIDE SEQUENCE [LARGE SCALE GENOMIC DNA]</scope>
    <source>
        <strain evidence="3">CCUG 37865</strain>
    </source>
</reference>
<evidence type="ECO:0000256" key="1">
    <source>
        <dbReference type="SAM" id="Phobius"/>
    </source>
</evidence>